<dbReference type="PANTHER" id="PTHR36127:SF1">
    <property type="entry name" value="COMM DOMAIN-CONTAINING PROTEIN"/>
    <property type="match status" value="1"/>
</dbReference>
<keyword evidence="3" id="KW-1185">Reference proteome</keyword>
<dbReference type="VEuPathDB" id="AmoebaDB:EIN_284030"/>
<dbReference type="InterPro" id="IPR056651">
    <property type="entry name" value="GlfB-like_C"/>
</dbReference>
<dbReference type="GeneID" id="14883876"/>
<dbReference type="OrthoDB" id="27055at2759"/>
<accession>L7FKC0</accession>
<organism evidence="2 3">
    <name type="scientific">Entamoeba invadens IP1</name>
    <dbReference type="NCBI Taxonomy" id="370355"/>
    <lineage>
        <taxon>Eukaryota</taxon>
        <taxon>Amoebozoa</taxon>
        <taxon>Evosea</taxon>
        <taxon>Archamoebae</taxon>
        <taxon>Mastigamoebida</taxon>
        <taxon>Entamoebidae</taxon>
        <taxon>Entamoeba</taxon>
    </lineage>
</organism>
<evidence type="ECO:0000313" key="3">
    <source>
        <dbReference type="Proteomes" id="UP000014680"/>
    </source>
</evidence>
<evidence type="ECO:0000313" key="2">
    <source>
        <dbReference type="EMBL" id="ELP84847.1"/>
    </source>
</evidence>
<reference evidence="2 3" key="1">
    <citation type="submission" date="2012-10" db="EMBL/GenBank/DDBJ databases">
        <authorList>
            <person name="Zafar N."/>
            <person name="Inman J."/>
            <person name="Hall N."/>
            <person name="Lorenzi H."/>
            <person name="Caler E."/>
        </authorList>
    </citation>
    <scope>NUCLEOTIDE SEQUENCE [LARGE SCALE GENOMIC DNA]</scope>
    <source>
        <strain evidence="2 3">IP1</strain>
    </source>
</reference>
<dbReference type="KEGG" id="eiv:EIN_284030"/>
<protein>
    <recommendedName>
        <fullName evidence="1">Ras guanine nucleotide exchange factor glfB-like C-terminal domain-containing protein</fullName>
    </recommendedName>
</protein>
<dbReference type="RefSeq" id="XP_004184193.1">
    <property type="nucleotide sequence ID" value="XM_004184145.1"/>
</dbReference>
<gene>
    <name evidence="2" type="ORF">EIN_284030</name>
</gene>
<dbReference type="Pfam" id="PF24929">
    <property type="entry name" value="GlfB_C"/>
    <property type="match status" value="1"/>
</dbReference>
<dbReference type="PANTHER" id="PTHR36127">
    <property type="entry name" value="EXPRESSED PROTEIN"/>
    <property type="match status" value="1"/>
</dbReference>
<evidence type="ECO:0000259" key="1">
    <source>
        <dbReference type="Pfam" id="PF24929"/>
    </source>
</evidence>
<name>L7FKC0_ENTIV</name>
<dbReference type="OMA" id="KINAECH"/>
<dbReference type="EMBL" id="KB207106">
    <property type="protein sequence ID" value="ELP84847.1"/>
    <property type="molecule type" value="Genomic_DNA"/>
</dbReference>
<sequence length="282" mass="32401">MILCIVIGGILAVVVLVVCVYKAATPRRRYNEITNVSFIAPEIPFGQTFHKVETLLAKPMGETSIFIDVPRLATKLIVKVEGKTVIEGPEILKRHDKEQYSIELTLKETVSELIRIFDGAELSRKFSEKFEETFKYITTKSEGDCAMFFKQLCYSVFTEDAMTLFVMKTFTQGLFASAVEYMMPLRTKHRYHDGYSGWNVQVEINGDHVSVIHKKGETSYKADAFDFEWCLTYGMSLSKKRITDMELKIINTQFRNYSNDLQLDFLAYVEKINREAHSEGLN</sequence>
<dbReference type="Proteomes" id="UP000014680">
    <property type="component" value="Unassembled WGS sequence"/>
</dbReference>
<proteinExistence type="predicted"/>
<feature type="domain" description="Ras guanine nucleotide exchange factor glfB-like C-terminal" evidence="1">
    <location>
        <begin position="46"/>
        <end position="270"/>
    </location>
</feature>
<dbReference type="AlphaFoldDB" id="L7FKC0"/>